<keyword evidence="2" id="KW-1185">Reference proteome</keyword>
<dbReference type="AlphaFoldDB" id="A0A7Z7B3U5"/>
<dbReference type="Pfam" id="PF01663">
    <property type="entry name" value="Phosphodiest"/>
    <property type="match status" value="1"/>
</dbReference>
<dbReference type="PANTHER" id="PTHR10151:SF120">
    <property type="entry name" value="BIS(5'-ADENOSYL)-TRIPHOSPHATASE"/>
    <property type="match status" value="1"/>
</dbReference>
<dbReference type="EMBL" id="FNDI01000004">
    <property type="protein sequence ID" value="SDH44645.1"/>
    <property type="molecule type" value="Genomic_DNA"/>
</dbReference>
<organism evidence="1 2">
    <name type="scientific">Paraburkholderia steynii</name>
    <dbReference type="NCBI Taxonomy" id="1245441"/>
    <lineage>
        <taxon>Bacteria</taxon>
        <taxon>Pseudomonadati</taxon>
        <taxon>Pseudomonadota</taxon>
        <taxon>Betaproteobacteria</taxon>
        <taxon>Burkholderiales</taxon>
        <taxon>Burkholderiaceae</taxon>
        <taxon>Paraburkholderia</taxon>
    </lineage>
</organism>
<dbReference type="Gene3D" id="3.40.720.10">
    <property type="entry name" value="Alkaline Phosphatase, subunit A"/>
    <property type="match status" value="1"/>
</dbReference>
<dbReference type="InterPro" id="IPR017850">
    <property type="entry name" value="Alkaline_phosphatase_core_sf"/>
</dbReference>
<dbReference type="Proteomes" id="UP000198900">
    <property type="component" value="Unassembled WGS sequence"/>
</dbReference>
<sequence length="419" mass="45338">MAIQSERNVEVNGRSYRLPVKPTVVVCVDGCEYDYLEAAVNAGVAPFIGKMLRDGAAFKADCVIPSFTNPNNLSIVCGVPPSVHGICGNYFWDPQANEGKGAEVMMNDPAYLRAPTLLAAASDAGAAVAVVTAKDKLRRLLGNKMKGICFSAEKSDKVTLEENGIEEVLGLVGLPVPDVYSAGLSEFVFAAGVRLAQTRKLDLMYLSTTDYIQHKWAPGTEGANAFYAMMDGYLAQLDALGWVIGLTADHGMNAKHDPQTGEPNVIYLQDVMDEWLGARAARVILPITDPYVVHHGALGSFATIYLPSDANARQVIERLGGLKDIEVVLDNQAACERFELPNDRVGDIVVVSKKNTALGTRRDEHDLSGLTVPLRSHGGVSEQVVPLIFNRRIDETRVAGKRLRNFDVFDLALNHVAAS</sequence>
<protein>
    <submittedName>
        <fullName evidence="1">Phosphonoacetate hydrolase</fullName>
    </submittedName>
</protein>
<comment type="caution">
    <text evidence="1">The sequence shown here is derived from an EMBL/GenBank/DDBJ whole genome shotgun (WGS) entry which is preliminary data.</text>
</comment>
<dbReference type="GO" id="GO:0047400">
    <property type="term" value="F:phosphonoacetate hydrolase activity"/>
    <property type="evidence" value="ECO:0007669"/>
    <property type="project" value="InterPro"/>
</dbReference>
<dbReference type="NCBIfam" id="TIGR02335">
    <property type="entry name" value="hydr_PhnA"/>
    <property type="match status" value="1"/>
</dbReference>
<evidence type="ECO:0000313" key="2">
    <source>
        <dbReference type="Proteomes" id="UP000198900"/>
    </source>
</evidence>
<keyword evidence="1" id="KW-0378">Hydrolase</keyword>
<dbReference type="InterPro" id="IPR002591">
    <property type="entry name" value="Phosphodiest/P_Trfase"/>
</dbReference>
<name>A0A7Z7B3U5_9BURK</name>
<reference evidence="1" key="1">
    <citation type="submission" date="2016-10" db="EMBL/GenBank/DDBJ databases">
        <authorList>
            <person name="Varghese N."/>
            <person name="Submissions S."/>
        </authorList>
    </citation>
    <scope>NUCLEOTIDE SEQUENCE [LARGE SCALE GENOMIC DNA]</scope>
    <source>
        <strain evidence="1">YR281</strain>
    </source>
</reference>
<dbReference type="SUPFAM" id="SSF53649">
    <property type="entry name" value="Alkaline phosphatase-like"/>
    <property type="match status" value="1"/>
</dbReference>
<accession>A0A7Z7B3U5</accession>
<evidence type="ECO:0000313" key="1">
    <source>
        <dbReference type="EMBL" id="SDH44645.1"/>
    </source>
</evidence>
<dbReference type="Gene3D" id="3.30.1360.110">
    <property type="entry name" value="Domain 2, Phosphonoacetate Hydrolase"/>
    <property type="match status" value="1"/>
</dbReference>
<proteinExistence type="predicted"/>
<dbReference type="InterPro" id="IPR023116">
    <property type="entry name" value="Phosphonoacetate_hydro_insert"/>
</dbReference>
<dbReference type="PANTHER" id="PTHR10151">
    <property type="entry name" value="ECTONUCLEOTIDE PYROPHOSPHATASE/PHOSPHODIESTERASE"/>
    <property type="match status" value="1"/>
</dbReference>
<dbReference type="InterPro" id="IPR012710">
    <property type="entry name" value="Phosphonoacetate_hydro"/>
</dbReference>
<gene>
    <name evidence="1" type="ORF">SAMN04487926_104453</name>
</gene>
<dbReference type="RefSeq" id="WP_091777642.1">
    <property type="nucleotide sequence ID" value="NZ_FNDI01000004.1"/>
</dbReference>